<organism evidence="1 2">
    <name type="scientific">Diphasiastrum complanatum</name>
    <name type="common">Issler's clubmoss</name>
    <name type="synonym">Lycopodium complanatum</name>
    <dbReference type="NCBI Taxonomy" id="34168"/>
    <lineage>
        <taxon>Eukaryota</taxon>
        <taxon>Viridiplantae</taxon>
        <taxon>Streptophyta</taxon>
        <taxon>Embryophyta</taxon>
        <taxon>Tracheophyta</taxon>
        <taxon>Lycopodiopsida</taxon>
        <taxon>Lycopodiales</taxon>
        <taxon>Lycopodiaceae</taxon>
        <taxon>Lycopodioideae</taxon>
        <taxon>Diphasiastrum</taxon>
    </lineage>
</organism>
<gene>
    <name evidence="1" type="ORF">O6H91_03G117100</name>
</gene>
<reference evidence="2" key="1">
    <citation type="journal article" date="2024" name="Proc. Natl. Acad. Sci. U.S.A.">
        <title>Extraordinary preservation of gene collinearity over three hundred million years revealed in homosporous lycophytes.</title>
        <authorList>
            <person name="Li C."/>
            <person name="Wickell D."/>
            <person name="Kuo L.Y."/>
            <person name="Chen X."/>
            <person name="Nie B."/>
            <person name="Liao X."/>
            <person name="Peng D."/>
            <person name="Ji J."/>
            <person name="Jenkins J."/>
            <person name="Williams M."/>
            <person name="Shu S."/>
            <person name="Plott C."/>
            <person name="Barry K."/>
            <person name="Rajasekar S."/>
            <person name="Grimwood J."/>
            <person name="Han X."/>
            <person name="Sun S."/>
            <person name="Hou Z."/>
            <person name="He W."/>
            <person name="Dai G."/>
            <person name="Sun C."/>
            <person name="Schmutz J."/>
            <person name="Leebens-Mack J.H."/>
            <person name="Li F.W."/>
            <person name="Wang L."/>
        </authorList>
    </citation>
    <scope>NUCLEOTIDE SEQUENCE [LARGE SCALE GENOMIC DNA]</scope>
    <source>
        <strain evidence="2">cv. PW_Plant_1</strain>
    </source>
</reference>
<dbReference type="Proteomes" id="UP001162992">
    <property type="component" value="Chromosome 3"/>
</dbReference>
<evidence type="ECO:0000313" key="2">
    <source>
        <dbReference type="Proteomes" id="UP001162992"/>
    </source>
</evidence>
<protein>
    <submittedName>
        <fullName evidence="1">Uncharacterized protein</fullName>
    </submittedName>
</protein>
<name>A0ACC2EAT7_DIPCM</name>
<sequence length="1757" mass="193839">MALVAVLEADLRSLSSEARRKYPAVKDAAEHAILKIRNFSDPSQIARNDDILRIFLLACDAKNAKLSVIGLSCLQKLIAHDAVAPSALPQILATLKEHAEINDETIQLKTLQAILTILQSQLHPEEEENMAIVLEICLRLLGNNRNLDSVHSTAAATLRQAVALIFDRVITAEALPVHKVSGSRRTSRSNSVSGDVSRSILAAKNEENAMKYDPPQTPDSKETLTQAGRLGLRLFEDLASLAACGSASWLRVTFLQRTFALDMLEYVLSNYVSLFRKLRPYEQVLRHQVCSLLMTSLRTTGEIEGEVGEPGFRRLVLRSVANVIRLYSSIVTMECEVFLSMLVKSTDLDLPLWHRIMVLEILRGFCVEARILRLLFQTFDMRPENTNVVAGMVKALARVVTSVQVPEVNEESLVAVAGMFNSKAKGVEWTLEYDASSAAVMVASEAHAITLAVEGLLGVVFTVATLTDEAIDAGELASPRCEATGYCDSSSEKQGEGELATLCTAIVAAVWDTLLDALSLILSRSQGEAIVLEILKGYQAFTQACGVLRAVEPRDAFLASLCKFTLVQNEQEKLGSSNAGAMSPLGKRAEQPSDQREAIVLTPKNVQALRTLFNIAHRLDSVLGSSWALVLETLAVLDRVIHSPHATTQEVSAVVPRVTRESGSHSSDFNILSTLDAQLFESSAMMSSSAVSSLIAALRQVSNIAVAGVTTGVGQAVSGTGSTVVGTLGASMQQTGVKLFAVERMIATLINNLHRAPLFWDQIMAHFLELAEHESPQVRSVALDALDRSIGVVLSCDQIRKDSTKGEVVVRIDAQEQGTETTLTIAVKPRCESQGFSIDNGWQRNIELDTFECRVLLHLRNLYNLSQNAEVRSGALKILLHVLERHGEKLYHSWPSILELLRSVANASAKELVPLGFQSLRVIMNDGLLSVPAWALEMCVEVAGAYGAQKRDINISLTAIGLLWTTSDFFSRGVNYDTIDIRATRRRLSDGNSQISPRDFNEVGIGPETRNIPETREIDRDDSSLTTSTGRVDMDSDKLLLAVFGVIQSLGTDDRPEVRNSAITTLFQSINSHGYQLSVVMWKHCLWNLIFPLLDTVRHLAANSSKDEWTGKELGVQRGKPVHMLVHHSRNTAQKQWDETLVLVLNGMSRLLKLYFNFFQTLENFKTGWDSLLRFIQESVIYGSKEVALAAISSLQTVLIHGSKGSMLDEYFESAFTTYEKVVHNAAHYRSKVATRARQELLQSLGELYRKAYNMFEASSYLRILALVDLLIRCPLTARTESTPSHESLPQVQRIALDVLPMLKPLNDRLFSMWSVYLQQMLSYLPGGDLIVCDHCKVPPPLSVKEEQPVGPSQSLENSQSPAIDNETLQPIQLESINLDSRSQQFEMSPAQNSRRISWSDETVAGTLSPAFSEKIISILVVLYGLAPSTARSIVLPDIVAVLGRCMAMRRDSPDASIWKTAVTAFNNILEQSFADDLASEQKLSEKRSLVNDGPRRPQFWKELAESYENFLVGACGRAATLSSDETVPSDSLKTNELLEARVLDVLCGKVFAVCQDAPHEVLERLVNVIDRCAARTSALPLEAMVLLPPHCGRFSLACLHKLFQICSWQPGLPILSSKLAVSRIALPVLISRSESIICQFAQDDQSSGDPLPQFRIEELLFVLQELSTLEIHPLTATVLDISVKDMEDEFSQKLSTTHSRAFSSRNFDAGSKQTHLLLLYSALCELVISRDERVSKLLRLLLRLIGVQLGLISNYR</sequence>
<comment type="caution">
    <text evidence="1">The sequence shown here is derived from an EMBL/GenBank/DDBJ whole genome shotgun (WGS) entry which is preliminary data.</text>
</comment>
<evidence type="ECO:0000313" key="1">
    <source>
        <dbReference type="EMBL" id="KAJ7563604.1"/>
    </source>
</evidence>
<proteinExistence type="predicted"/>
<keyword evidence="2" id="KW-1185">Reference proteome</keyword>
<dbReference type="EMBL" id="CM055094">
    <property type="protein sequence ID" value="KAJ7563604.1"/>
    <property type="molecule type" value="Genomic_DNA"/>
</dbReference>
<accession>A0ACC2EAT7</accession>